<protein>
    <submittedName>
        <fullName evidence="1">Uncharacterized protein</fullName>
    </submittedName>
</protein>
<organism evidence="1 2">
    <name type="scientific">Chryseobacterium kwangjuense</name>
    <dbReference type="NCBI Taxonomy" id="267125"/>
    <lineage>
        <taxon>Bacteria</taxon>
        <taxon>Pseudomonadati</taxon>
        <taxon>Bacteroidota</taxon>
        <taxon>Flavobacteriia</taxon>
        <taxon>Flavobacteriales</taxon>
        <taxon>Weeksellaceae</taxon>
        <taxon>Chryseobacterium group</taxon>
        <taxon>Chryseobacterium</taxon>
    </lineage>
</organism>
<dbReference type="EMBL" id="LPUR01000011">
    <property type="protein sequence ID" value="KXH83246.1"/>
    <property type="molecule type" value="Genomic_DNA"/>
</dbReference>
<dbReference type="AlphaFoldDB" id="A0A135WEA9"/>
<evidence type="ECO:0000313" key="1">
    <source>
        <dbReference type="EMBL" id="KXH83246.1"/>
    </source>
</evidence>
<reference evidence="2" key="1">
    <citation type="submission" date="2015-12" db="EMBL/GenBank/DDBJ databases">
        <title>Genome sequence of a biocontrol rhizobacterium Chryseobacterium kwangjuense strain KJ1R5 isolated from pepper (Capsicum annuum L.).</title>
        <authorList>
            <person name="Jeong J.-J."/>
            <person name="Park H."/>
            <person name="Mannaa M."/>
            <person name="Sang M.K."/>
            <person name="Choi I.-G."/>
            <person name="Kim K.D."/>
        </authorList>
    </citation>
    <scope>NUCLEOTIDE SEQUENCE [LARGE SCALE GENOMIC DNA]</scope>
    <source>
        <strain evidence="2">KJ1R5</strain>
    </source>
</reference>
<proteinExistence type="predicted"/>
<gene>
    <name evidence="1" type="ORF">AU378_12585</name>
</gene>
<evidence type="ECO:0000313" key="2">
    <source>
        <dbReference type="Proteomes" id="UP000070513"/>
    </source>
</evidence>
<sequence length="493" mass="55712">MKLIFQKQYLIILCSLFFLWSCEDELQQSKKTDGEQLLKNTSSKVSLPCASPGIYNGMLEFKDENQFYCYYDYLTEVAATPNDEMGEDGLLLEAEQFLGLNSLRAQAWAKFEQQNAIGWGSYQEIPEEHWITSSILRSILNVNREMKVGNYVVKYLNPEFIVTVKADRAEILKKVEALGENPSLEQIIELDPVREIISVSSAKNLRREFGTVDFADGKGIRGTPVPLQIFRLGGTVYENFICGNPGKVRFEGFTLSRLSVPQQARYRIEFNDGTNAAAEFMLLPGQYVLPMVEHTYPATNTTYHPTIKVKSISPYNSGGSIWNVVKTYSVYVKSMDQSCSSDARGALQDVVINSSNVLRGKVDYYNWSAFPFINPRSSLAGWTELHHIDSNGNWNRRKDKKTTLCVKFLEGKLYQANFSGAINSFCNNDLAVYIPVEYECKSNTNQKRMEKHMGMYNTNSYATAILSYLTVQHEVGTSDGVNGSFKQTIYGCP</sequence>
<dbReference type="OrthoDB" id="1213801at2"/>
<dbReference type="Proteomes" id="UP000070513">
    <property type="component" value="Unassembled WGS sequence"/>
</dbReference>
<name>A0A135WEA9_9FLAO</name>
<dbReference type="RefSeq" id="WP_062651619.1">
    <property type="nucleotide sequence ID" value="NZ_LPUR01000011.1"/>
</dbReference>
<comment type="caution">
    <text evidence="1">The sequence shown here is derived from an EMBL/GenBank/DDBJ whole genome shotgun (WGS) entry which is preliminary data.</text>
</comment>
<accession>A0A135WEA9</accession>
<reference evidence="1 2" key="2">
    <citation type="journal article" date="2016" name="Genome Announc.">
        <title>Draft Genome Sequence of a Biocontrol Rhizobacterium, Chryseobacterium kwangjuense Strain KJ1R5, Isolated from Pepper (Capsicum annuum).</title>
        <authorList>
            <person name="Jeong J.J."/>
            <person name="Park H."/>
            <person name="Park B.H."/>
            <person name="Mannaa M."/>
            <person name="Sang M.K."/>
            <person name="Choi I.G."/>
            <person name="Kim K.D."/>
        </authorList>
    </citation>
    <scope>NUCLEOTIDE SEQUENCE [LARGE SCALE GENOMIC DNA]</scope>
    <source>
        <strain evidence="1 2">KJ1R5</strain>
    </source>
</reference>